<evidence type="ECO:0000313" key="1">
    <source>
        <dbReference type="EMBL" id="CCQ61420.1"/>
    </source>
</evidence>
<dbReference type="Proteomes" id="UP000018198">
    <property type="component" value="Unassembled WGS sequence"/>
</dbReference>
<reference evidence="1 2" key="2">
    <citation type="submission" date="2013-09" db="EMBL/GenBank/DDBJ databases">
        <title>Whole genome comparison of six Crocosphaera watsonii strains with differing phenotypes.</title>
        <authorList>
            <person name="Bench S.R."/>
            <person name="Heller P."/>
            <person name="Frank I."/>
            <person name="Arciniega M."/>
            <person name="Shilova I.N."/>
            <person name="Zehr J.P."/>
        </authorList>
    </citation>
    <scope>NUCLEOTIDE SEQUENCE [LARGE SCALE GENOMIC DNA]</scope>
    <source>
        <strain evidence="1 2">WH 0401</strain>
    </source>
</reference>
<sequence>MESGLIGCCSVEEDLSTTYKQVLSDSLESKYDQRIVNIQEKLKNYPDWD</sequence>
<protein>
    <submittedName>
        <fullName evidence="1">Uncharacterized protein</fullName>
    </submittedName>
</protein>
<name>T2J8D7_CROWT</name>
<dbReference type="EMBL" id="CAQM01000317">
    <property type="protein sequence ID" value="CCQ61420.1"/>
    <property type="molecule type" value="Genomic_DNA"/>
</dbReference>
<accession>T2J8D7</accession>
<evidence type="ECO:0000313" key="2">
    <source>
        <dbReference type="Proteomes" id="UP000018198"/>
    </source>
</evidence>
<organism evidence="1 2">
    <name type="scientific">Crocosphaera watsonii WH 0401</name>
    <dbReference type="NCBI Taxonomy" id="555881"/>
    <lineage>
        <taxon>Bacteria</taxon>
        <taxon>Bacillati</taxon>
        <taxon>Cyanobacteriota</taxon>
        <taxon>Cyanophyceae</taxon>
        <taxon>Oscillatoriophycideae</taxon>
        <taxon>Chroococcales</taxon>
        <taxon>Aphanothecaceae</taxon>
        <taxon>Crocosphaera</taxon>
    </lineage>
</organism>
<proteinExistence type="predicted"/>
<dbReference type="AlphaFoldDB" id="T2J8D7"/>
<comment type="caution">
    <text evidence="1">The sequence shown here is derived from an EMBL/GenBank/DDBJ whole genome shotgun (WGS) entry which is preliminary data.</text>
</comment>
<gene>
    <name evidence="1" type="ORF">CWATWH0401_3645</name>
</gene>
<reference evidence="1 2" key="1">
    <citation type="submission" date="2013-01" db="EMBL/GenBank/DDBJ databases">
        <authorList>
            <person name="Bench S."/>
        </authorList>
    </citation>
    <scope>NUCLEOTIDE SEQUENCE [LARGE SCALE GENOMIC DNA]</scope>
    <source>
        <strain evidence="1 2">WH 0401</strain>
    </source>
</reference>